<comment type="caution">
    <text evidence="1">The sequence shown here is derived from an EMBL/GenBank/DDBJ whole genome shotgun (WGS) entry which is preliminary data.</text>
</comment>
<protein>
    <submittedName>
        <fullName evidence="1">Uncharacterized protein</fullName>
    </submittedName>
</protein>
<reference evidence="1" key="1">
    <citation type="submission" date="2020-07" db="EMBL/GenBank/DDBJ databases">
        <title>Genome sequence and genetic diversity analysis of an under-domesticated orphan crop, white fonio (Digitaria exilis).</title>
        <authorList>
            <person name="Bennetzen J.L."/>
            <person name="Chen S."/>
            <person name="Ma X."/>
            <person name="Wang X."/>
            <person name="Yssel A.E.J."/>
            <person name="Chaluvadi S.R."/>
            <person name="Johnson M."/>
            <person name="Gangashetty P."/>
            <person name="Hamidou F."/>
            <person name="Sanogo M.D."/>
            <person name="Zwaenepoel A."/>
            <person name="Wallace J."/>
            <person name="Van De Peer Y."/>
            <person name="Van Deynze A."/>
        </authorList>
    </citation>
    <scope>NUCLEOTIDE SEQUENCE</scope>
    <source>
        <tissue evidence="1">Leaves</tissue>
    </source>
</reference>
<sequence length="12" mass="1374">MLVMLCVMLIHA</sequence>
<proteinExistence type="predicted"/>
<organism evidence="1 2">
    <name type="scientific">Digitaria exilis</name>
    <dbReference type="NCBI Taxonomy" id="1010633"/>
    <lineage>
        <taxon>Eukaryota</taxon>
        <taxon>Viridiplantae</taxon>
        <taxon>Streptophyta</taxon>
        <taxon>Embryophyta</taxon>
        <taxon>Tracheophyta</taxon>
        <taxon>Spermatophyta</taxon>
        <taxon>Magnoliopsida</taxon>
        <taxon>Liliopsida</taxon>
        <taxon>Poales</taxon>
        <taxon>Poaceae</taxon>
        <taxon>PACMAD clade</taxon>
        <taxon>Panicoideae</taxon>
        <taxon>Panicodae</taxon>
        <taxon>Paniceae</taxon>
        <taxon>Anthephorinae</taxon>
        <taxon>Digitaria</taxon>
    </lineage>
</organism>
<name>A0A835ETV5_9POAL</name>
<evidence type="ECO:0000313" key="1">
    <source>
        <dbReference type="EMBL" id="KAF8706540.1"/>
    </source>
</evidence>
<accession>A0A835ETV5</accession>
<dbReference type="EMBL" id="JACEFO010001767">
    <property type="protein sequence ID" value="KAF8706540.1"/>
    <property type="molecule type" value="Genomic_DNA"/>
</dbReference>
<gene>
    <name evidence="1" type="ORF">HU200_030822</name>
</gene>
<keyword evidence="2" id="KW-1185">Reference proteome</keyword>
<dbReference type="Proteomes" id="UP000636709">
    <property type="component" value="Unassembled WGS sequence"/>
</dbReference>
<evidence type="ECO:0000313" key="2">
    <source>
        <dbReference type="Proteomes" id="UP000636709"/>
    </source>
</evidence>